<dbReference type="Pfam" id="PF07870">
    <property type="entry name" value="DUF1657"/>
    <property type="match status" value="1"/>
</dbReference>
<evidence type="ECO:0000313" key="1">
    <source>
        <dbReference type="EMBL" id="KHF38873.1"/>
    </source>
</evidence>
<dbReference type="EMBL" id="JRJU01000028">
    <property type="protein sequence ID" value="KHF38873.1"/>
    <property type="molecule type" value="Genomic_DNA"/>
</dbReference>
<evidence type="ECO:0008006" key="3">
    <source>
        <dbReference type="Google" id="ProtNLM"/>
    </source>
</evidence>
<dbReference type="STRING" id="333138.LQ50_18780"/>
<dbReference type="InterPro" id="IPR012452">
    <property type="entry name" value="DUF1657"/>
</dbReference>
<comment type="caution">
    <text evidence="1">The sequence shown here is derived from an EMBL/GenBank/DDBJ whole genome shotgun (WGS) entry which is preliminary data.</text>
</comment>
<accession>A0A0B0I8S8</accession>
<reference evidence="1 2" key="1">
    <citation type="submission" date="2014-09" db="EMBL/GenBank/DDBJ databases">
        <title>Genome sequencing and annotation of Bacillus Okhensis strain Kh10-101T.</title>
        <authorList>
            <person name="Prakash J.S."/>
        </authorList>
    </citation>
    <scope>NUCLEOTIDE SEQUENCE [LARGE SCALE GENOMIC DNA]</scope>
    <source>
        <strain evidence="2">Kh10-101T</strain>
    </source>
</reference>
<keyword evidence="2" id="KW-1185">Reference proteome</keyword>
<dbReference type="RefSeq" id="WP_034631763.1">
    <property type="nucleotide sequence ID" value="NZ_JRJU01000028.1"/>
</dbReference>
<protein>
    <recommendedName>
        <fullName evidence="3">DUF1657 domain-containing protein</fullName>
    </recommendedName>
</protein>
<dbReference type="OrthoDB" id="1684731at2"/>
<sequence>MTVGSKVQGLLISLQSIDATLTSLALKTKEPKAREAFHQGALKTRTVIQEIKKRKGQIEFDEPTYQQT</sequence>
<proteinExistence type="predicted"/>
<name>A0A0B0I8S8_9BACI</name>
<dbReference type="AlphaFoldDB" id="A0A0B0I8S8"/>
<dbReference type="Proteomes" id="UP000030832">
    <property type="component" value="Unassembled WGS sequence"/>
</dbReference>
<evidence type="ECO:0000313" key="2">
    <source>
        <dbReference type="Proteomes" id="UP000030832"/>
    </source>
</evidence>
<gene>
    <name evidence="1" type="ORF">LQ50_18780</name>
</gene>
<organism evidence="1 2">
    <name type="scientific">Halalkalibacter okhensis</name>
    <dbReference type="NCBI Taxonomy" id="333138"/>
    <lineage>
        <taxon>Bacteria</taxon>
        <taxon>Bacillati</taxon>
        <taxon>Bacillota</taxon>
        <taxon>Bacilli</taxon>
        <taxon>Bacillales</taxon>
        <taxon>Bacillaceae</taxon>
        <taxon>Halalkalibacter</taxon>
    </lineage>
</organism>